<feature type="region of interest" description="Disordered" evidence="1">
    <location>
        <begin position="130"/>
        <end position="155"/>
    </location>
</feature>
<sequence length="155" mass="16974">MTPAEAERFEHAILDRFAYADRMDDGYGPDHPRIGDTGVLCHGADAVGFTVGLEPRTRLPALRLDDGRWLGLMDAMSDPHTDPILHRREPGSARIVTLTGGRTGALLDPPWEGAALVAYGHGRLHDAETLRPLDGTDGLDPEESLERLGYRLEEP</sequence>
<evidence type="ECO:0000256" key="1">
    <source>
        <dbReference type="SAM" id="MobiDB-lite"/>
    </source>
</evidence>
<reference evidence="2 3" key="1">
    <citation type="journal article" date="2019" name="Syst. Appl. Microbiol.">
        <title>Characterization of Bifidobacterium species in feaces of the Egyptian fruit bat: Description of B. vespertilionis sp. nov. and B. rousetti sp. nov.</title>
        <authorList>
            <person name="Modesto M."/>
            <person name="Satti M."/>
            <person name="Watanabe K."/>
            <person name="Puglisi E."/>
            <person name="Morelli L."/>
            <person name="Huang C.-H."/>
            <person name="Liou J.-S."/>
            <person name="Miyashita M."/>
            <person name="Tamura T."/>
            <person name="Saito S."/>
            <person name="Mori K."/>
            <person name="Huang L."/>
            <person name="Sciavilla P."/>
            <person name="Sandri C."/>
            <person name="Spiezio C."/>
            <person name="Vitali F."/>
            <person name="Cavalieri D."/>
            <person name="Perpetuini G."/>
            <person name="Tofalo R."/>
            <person name="Bonetti A."/>
            <person name="Arita M."/>
            <person name="Mattarelli P."/>
        </authorList>
    </citation>
    <scope>NUCLEOTIDE SEQUENCE [LARGE SCALE GENOMIC DNA]</scope>
    <source>
        <strain evidence="2 3">RST17</strain>
    </source>
</reference>
<evidence type="ECO:0000313" key="3">
    <source>
        <dbReference type="Proteomes" id="UP000410049"/>
    </source>
</evidence>
<dbReference type="AlphaFoldDB" id="A0A5M9ZKN2"/>
<dbReference type="Proteomes" id="UP000410049">
    <property type="component" value="Unassembled WGS sequence"/>
</dbReference>
<gene>
    <name evidence="2" type="ORF">EMO91_06840</name>
</gene>
<protein>
    <submittedName>
        <fullName evidence="2">Uncharacterized protein</fullName>
    </submittedName>
</protein>
<feature type="compositionally biased region" description="Basic and acidic residues" evidence="1">
    <location>
        <begin position="144"/>
        <end position="155"/>
    </location>
</feature>
<name>A0A5M9ZKN2_9BIFI</name>
<proteinExistence type="predicted"/>
<organism evidence="2 3">
    <name type="scientific">Bifidobacterium myosotis</name>
    <dbReference type="NCBI Taxonomy" id="1630166"/>
    <lineage>
        <taxon>Bacteria</taxon>
        <taxon>Bacillati</taxon>
        <taxon>Actinomycetota</taxon>
        <taxon>Actinomycetes</taxon>
        <taxon>Bifidobacteriales</taxon>
        <taxon>Bifidobacteriaceae</taxon>
        <taxon>Bifidobacterium</taxon>
    </lineage>
</organism>
<dbReference type="EMBL" id="RZUH01000004">
    <property type="protein sequence ID" value="KAA8828151.1"/>
    <property type="molecule type" value="Genomic_DNA"/>
</dbReference>
<accession>A0A5M9ZKN2</accession>
<evidence type="ECO:0000313" key="2">
    <source>
        <dbReference type="EMBL" id="KAA8828151.1"/>
    </source>
</evidence>
<dbReference type="RefSeq" id="WP_150379317.1">
    <property type="nucleotide sequence ID" value="NZ_RZUH01000004.1"/>
</dbReference>
<comment type="caution">
    <text evidence="2">The sequence shown here is derived from an EMBL/GenBank/DDBJ whole genome shotgun (WGS) entry which is preliminary data.</text>
</comment>